<sequence>MGTDLAHQSTPQMHGAGDDDVARAAGPQYTHVPTWRALLRIRRQHRACWPATKFLVKPLLVRSFLVAAHRSLATYLAAILGQSLRELSHSYLILTPNLILGDQVRMQVQESVRCKEHADRDMKQTNQPNRVELSARTILSPILLTQDNENATKATFPCAVGGDALVIHSALEV</sequence>
<name>A0A553IBH1_9PEZI</name>
<organism evidence="2 3">
    <name type="scientific">Xylaria flabelliformis</name>
    <dbReference type="NCBI Taxonomy" id="2512241"/>
    <lineage>
        <taxon>Eukaryota</taxon>
        <taxon>Fungi</taxon>
        <taxon>Dikarya</taxon>
        <taxon>Ascomycota</taxon>
        <taxon>Pezizomycotina</taxon>
        <taxon>Sordariomycetes</taxon>
        <taxon>Xylariomycetidae</taxon>
        <taxon>Xylariales</taxon>
        <taxon>Xylariaceae</taxon>
        <taxon>Xylaria</taxon>
    </lineage>
</organism>
<protein>
    <submittedName>
        <fullName evidence="2">Uncharacterized protein</fullName>
    </submittedName>
</protein>
<dbReference type="Proteomes" id="UP000319160">
    <property type="component" value="Unassembled WGS sequence"/>
</dbReference>
<evidence type="ECO:0000256" key="1">
    <source>
        <dbReference type="SAM" id="MobiDB-lite"/>
    </source>
</evidence>
<evidence type="ECO:0000313" key="2">
    <source>
        <dbReference type="EMBL" id="TRX97542.1"/>
    </source>
</evidence>
<feature type="compositionally biased region" description="Polar residues" evidence="1">
    <location>
        <begin position="1"/>
        <end position="12"/>
    </location>
</feature>
<proteinExistence type="predicted"/>
<dbReference type="EMBL" id="VFLP01000006">
    <property type="protein sequence ID" value="TRX97542.1"/>
    <property type="molecule type" value="Genomic_DNA"/>
</dbReference>
<keyword evidence="3" id="KW-1185">Reference proteome</keyword>
<gene>
    <name evidence="2" type="ORF">FHL15_001820</name>
</gene>
<comment type="caution">
    <text evidence="2">The sequence shown here is derived from an EMBL/GenBank/DDBJ whole genome shotgun (WGS) entry which is preliminary data.</text>
</comment>
<evidence type="ECO:0000313" key="3">
    <source>
        <dbReference type="Proteomes" id="UP000319160"/>
    </source>
</evidence>
<accession>A0A553IBH1</accession>
<feature type="region of interest" description="Disordered" evidence="1">
    <location>
        <begin position="1"/>
        <end position="22"/>
    </location>
</feature>
<reference evidence="3" key="1">
    <citation type="submission" date="2019-06" db="EMBL/GenBank/DDBJ databases">
        <title>Draft genome sequence of the griseofulvin-producing fungus Xylaria cubensis strain G536.</title>
        <authorList>
            <person name="Mead M.E."/>
            <person name="Raja H.A."/>
            <person name="Steenwyk J.L."/>
            <person name="Knowles S.L."/>
            <person name="Oberlies N.H."/>
            <person name="Rokas A."/>
        </authorList>
    </citation>
    <scope>NUCLEOTIDE SEQUENCE [LARGE SCALE GENOMIC DNA]</scope>
    <source>
        <strain evidence="3">G536</strain>
    </source>
</reference>
<dbReference type="AlphaFoldDB" id="A0A553IBH1"/>